<feature type="compositionally biased region" description="Acidic residues" evidence="2">
    <location>
        <begin position="1"/>
        <end position="12"/>
    </location>
</feature>
<dbReference type="GO" id="GO:0005634">
    <property type="term" value="C:nucleus"/>
    <property type="evidence" value="ECO:0007669"/>
    <property type="project" value="TreeGrafter"/>
</dbReference>
<dbReference type="InterPro" id="IPR006876">
    <property type="entry name" value="LMBR1-like_membr_prot"/>
</dbReference>
<feature type="domain" description="CCHC-type" evidence="4">
    <location>
        <begin position="1039"/>
        <end position="1054"/>
    </location>
</feature>
<dbReference type="eggNOG" id="KOG2061">
    <property type="taxonomic scope" value="Eukaryota"/>
</dbReference>
<dbReference type="PROSITE" id="PS50158">
    <property type="entry name" value="ZF_CCHC"/>
    <property type="match status" value="1"/>
</dbReference>
<feature type="region of interest" description="Disordered" evidence="2">
    <location>
        <begin position="38"/>
        <end position="67"/>
    </location>
</feature>
<feature type="region of interest" description="Disordered" evidence="2">
    <location>
        <begin position="1"/>
        <end position="21"/>
    </location>
</feature>
<evidence type="ECO:0000256" key="1">
    <source>
        <dbReference type="PROSITE-ProRule" id="PRU00047"/>
    </source>
</evidence>
<dbReference type="InterPro" id="IPR001878">
    <property type="entry name" value="Znf_CCHC"/>
</dbReference>
<feature type="region of interest" description="Disordered" evidence="2">
    <location>
        <begin position="166"/>
        <end position="189"/>
    </location>
</feature>
<dbReference type="Pfam" id="PF04194">
    <property type="entry name" value="PDCD2_C"/>
    <property type="match status" value="1"/>
</dbReference>
<proteinExistence type="predicted"/>
<dbReference type="GO" id="GO:0005737">
    <property type="term" value="C:cytoplasm"/>
    <property type="evidence" value="ECO:0007669"/>
    <property type="project" value="InterPro"/>
</dbReference>
<feature type="compositionally biased region" description="Low complexity" evidence="2">
    <location>
        <begin position="851"/>
        <end position="866"/>
    </location>
</feature>
<dbReference type="GO" id="GO:0003676">
    <property type="term" value="F:nucleic acid binding"/>
    <property type="evidence" value="ECO:0007669"/>
    <property type="project" value="InterPro"/>
</dbReference>
<dbReference type="GeneID" id="17262742"/>
<feature type="region of interest" description="Disordered" evidence="2">
    <location>
        <begin position="244"/>
        <end position="268"/>
    </location>
</feature>
<feature type="compositionally biased region" description="Low complexity" evidence="2">
    <location>
        <begin position="180"/>
        <end position="189"/>
    </location>
</feature>
<dbReference type="PaxDb" id="2903-EOD16598"/>
<dbReference type="GO" id="GO:0008270">
    <property type="term" value="F:zinc ion binding"/>
    <property type="evidence" value="ECO:0007669"/>
    <property type="project" value="UniProtKB-KW"/>
</dbReference>
<dbReference type="RefSeq" id="XP_005769027.1">
    <property type="nucleotide sequence ID" value="XM_005768970.1"/>
</dbReference>
<dbReference type="eggNOG" id="KOG2296">
    <property type="taxonomic scope" value="Eukaryota"/>
</dbReference>
<dbReference type="EnsemblProtists" id="EOD16598">
    <property type="protein sequence ID" value="EOD16598"/>
    <property type="gene ID" value="EMIHUDRAFT_118951"/>
</dbReference>
<feature type="transmembrane region" description="Helical" evidence="3">
    <location>
        <begin position="472"/>
        <end position="491"/>
    </location>
</feature>
<keyword evidence="1" id="KW-0862">Zinc</keyword>
<reference evidence="6" key="1">
    <citation type="journal article" date="2013" name="Nature">
        <title>Pan genome of the phytoplankton Emiliania underpins its global distribution.</title>
        <authorList>
            <person name="Read B.A."/>
            <person name="Kegel J."/>
            <person name="Klute M.J."/>
            <person name="Kuo A."/>
            <person name="Lefebvre S.C."/>
            <person name="Maumus F."/>
            <person name="Mayer C."/>
            <person name="Miller J."/>
            <person name="Monier A."/>
            <person name="Salamov A."/>
            <person name="Young J."/>
            <person name="Aguilar M."/>
            <person name="Claverie J.M."/>
            <person name="Frickenhaus S."/>
            <person name="Gonzalez K."/>
            <person name="Herman E.K."/>
            <person name="Lin Y.C."/>
            <person name="Napier J."/>
            <person name="Ogata H."/>
            <person name="Sarno A.F."/>
            <person name="Shmutz J."/>
            <person name="Schroeder D."/>
            <person name="de Vargas C."/>
            <person name="Verret F."/>
            <person name="von Dassow P."/>
            <person name="Valentin K."/>
            <person name="Van de Peer Y."/>
            <person name="Wheeler G."/>
            <person name="Dacks J.B."/>
            <person name="Delwiche C.F."/>
            <person name="Dyhrman S.T."/>
            <person name="Glockner G."/>
            <person name="John U."/>
            <person name="Richards T."/>
            <person name="Worden A.Z."/>
            <person name="Zhang X."/>
            <person name="Grigoriev I.V."/>
            <person name="Allen A.E."/>
            <person name="Bidle K."/>
            <person name="Borodovsky M."/>
            <person name="Bowler C."/>
            <person name="Brownlee C."/>
            <person name="Cock J.M."/>
            <person name="Elias M."/>
            <person name="Gladyshev V.N."/>
            <person name="Groth M."/>
            <person name="Guda C."/>
            <person name="Hadaegh A."/>
            <person name="Iglesias-Rodriguez M.D."/>
            <person name="Jenkins J."/>
            <person name="Jones B.M."/>
            <person name="Lawson T."/>
            <person name="Leese F."/>
            <person name="Lindquist E."/>
            <person name="Lobanov A."/>
            <person name="Lomsadze A."/>
            <person name="Malik S.B."/>
            <person name="Marsh M.E."/>
            <person name="Mackinder L."/>
            <person name="Mock T."/>
            <person name="Mueller-Roeber B."/>
            <person name="Pagarete A."/>
            <person name="Parker M."/>
            <person name="Probert I."/>
            <person name="Quesneville H."/>
            <person name="Raines C."/>
            <person name="Rensing S.A."/>
            <person name="Riano-Pachon D.M."/>
            <person name="Richier S."/>
            <person name="Rokitta S."/>
            <person name="Shiraiwa Y."/>
            <person name="Soanes D.M."/>
            <person name="van der Giezen M."/>
            <person name="Wahlund T.M."/>
            <person name="Williams B."/>
            <person name="Wilson W."/>
            <person name="Wolfe G."/>
            <person name="Wurch L.L."/>
        </authorList>
    </citation>
    <scope>NUCLEOTIDE SEQUENCE</scope>
</reference>
<evidence type="ECO:0000259" key="4">
    <source>
        <dbReference type="PROSITE" id="PS50158"/>
    </source>
</evidence>
<feature type="transmembrane region" description="Helical" evidence="3">
    <location>
        <begin position="497"/>
        <end position="516"/>
    </location>
</feature>
<keyword evidence="6" id="KW-1185">Reference proteome</keyword>
<dbReference type="PANTHER" id="PTHR12298">
    <property type="entry name" value="PCDC2 PROGRAMMED CELL DEATH PROTEIN 2 -RELATED"/>
    <property type="match status" value="1"/>
</dbReference>
<dbReference type="InterPro" id="IPR007320">
    <property type="entry name" value="PDCD2_C"/>
</dbReference>
<feature type="region of interest" description="Disordered" evidence="2">
    <location>
        <begin position="844"/>
        <end position="898"/>
    </location>
</feature>
<accession>A0A0D3IZB3</accession>
<keyword evidence="3" id="KW-0812">Transmembrane</keyword>
<dbReference type="PANTHER" id="PTHR12298:SF4">
    <property type="entry name" value="PROGRAMMED CELL DEATH PROTEIN 2"/>
    <property type="match status" value="1"/>
</dbReference>
<feature type="transmembrane region" description="Helical" evidence="3">
    <location>
        <begin position="433"/>
        <end position="460"/>
    </location>
</feature>
<keyword evidence="1" id="KW-0863">Zinc-finger</keyword>
<dbReference type="Proteomes" id="UP000013827">
    <property type="component" value="Unassembled WGS sequence"/>
</dbReference>
<dbReference type="STRING" id="2903.R1C231"/>
<feature type="region of interest" description="Disordered" evidence="2">
    <location>
        <begin position="1021"/>
        <end position="1042"/>
    </location>
</feature>
<evidence type="ECO:0000313" key="5">
    <source>
        <dbReference type="EnsemblProtists" id="EOD16598"/>
    </source>
</evidence>
<sequence length="1064" mass="110270">MFEVGDWGEEEAPPPPRTVADADLEALLQRVELSPAEAVAAAPARAKPPPARVHAAPAATQPPAAPAGPSVELGFADAGQAHPRFPSKVGGAPVWLHPQPPGALACARCGRGLRLLVQLYCPRPGMPHAFHCSLLLFCCGGDCLETPAGWRALRCVLPEAAPLEPPQAGGSACSDSPDSPACGPTAAGATDAAGAAASRAPLPELPLSIDVEGDWEGWLEEWDWSEVAAAEAAAERYRARHAADAGAAPDDALSEAELGEGEGEDEGEDDALAAFQRRVSAWPEQVLRYCHHADAQPLWLSRLRRPAEVPPCGRCGAPRWFEYQIVPNLVASIERAAEAGGAGDAAAPEEALDWGTVAVFTCSASCAATGEADAYAEEYCWHQTACDDCILLLPEDPVIVALVLGNSAACTAAALASAGCALSSNCPAAWWRLLYWATLLCGWLLPEVLSVALLAGQFSALGRCRAALRSRLFFYATLLGAAACALLFLQLPGAGAGLLSAVAGGGGLLLLALLLGQGMVALPRALWTLAPSDEWRRSLAYGLAVVDAEHRARARALEDCLQHVDAVVRLAPPPPRAGDVRRRETLLELAALALSERAPAAGGASLTTRLCGALPTLAVAPTGAGLARHHHRLRVAFAAERAAWRRRERCLERACALRAALSATERGFGGAAVPARRGLWLGALRQPALRAASLGLGLLSALQLWGAASCGLTGISAQPSLCEERPALLRALLLVHAALCTAFALARSRMLTHLPLRFPRPDGRALLQTTAWSLRLAAPLVLHGEAIAGDAVGGDDAPPGAPRLPATAPEHWLLAAARPARSTADDEAEAAAAARARWLELRGKQGGPDQASAPATPAAMAATTPAETEEAEGGGPTAPWPPAPPAAASMGAPGGRRRSRRVRLLGDVERAVGIVVSAEYCPIAALLGDSIDDSSVIGGCASPPSRLALATLDVDLHCRAAIDAEAVTSPRPSKRVCRGLETPSSPQLSQMALLLNSDIGPGLLKTLFLKAAPPPLPPIQIKLGAHPAPSGSRKDKPQRCSRCGGLGHKARTCKHSSSGVTAGV</sequence>
<evidence type="ECO:0000313" key="6">
    <source>
        <dbReference type="Proteomes" id="UP000013827"/>
    </source>
</evidence>
<dbReference type="KEGG" id="ehx:EMIHUDRAFT_118951"/>
<feature type="compositionally biased region" description="Acidic residues" evidence="2">
    <location>
        <begin position="252"/>
        <end position="268"/>
    </location>
</feature>
<keyword evidence="1" id="KW-0479">Metal-binding</keyword>
<evidence type="ECO:0000256" key="2">
    <source>
        <dbReference type="SAM" id="MobiDB-lite"/>
    </source>
</evidence>
<reference evidence="5" key="2">
    <citation type="submission" date="2024-10" db="UniProtKB">
        <authorList>
            <consortium name="EnsemblProtists"/>
        </authorList>
    </citation>
    <scope>IDENTIFICATION</scope>
</reference>
<feature type="compositionally biased region" description="Low complexity" evidence="2">
    <location>
        <begin position="52"/>
        <end position="62"/>
    </location>
</feature>
<keyword evidence="3" id="KW-1133">Transmembrane helix</keyword>
<dbReference type="HOGENOM" id="CLU_288769_0_0_1"/>
<keyword evidence="3" id="KW-0472">Membrane</keyword>
<protein>
    <recommendedName>
        <fullName evidence="4">CCHC-type domain-containing protein</fullName>
    </recommendedName>
</protein>
<evidence type="ECO:0000256" key="3">
    <source>
        <dbReference type="SAM" id="Phobius"/>
    </source>
</evidence>
<dbReference type="AlphaFoldDB" id="A0A0D3IZB3"/>
<name>A0A0D3IZB3_EMIH1</name>
<organism evidence="5 6">
    <name type="scientific">Emiliania huxleyi (strain CCMP1516)</name>
    <dbReference type="NCBI Taxonomy" id="280463"/>
    <lineage>
        <taxon>Eukaryota</taxon>
        <taxon>Haptista</taxon>
        <taxon>Haptophyta</taxon>
        <taxon>Prymnesiophyceae</taxon>
        <taxon>Isochrysidales</taxon>
        <taxon>Noelaerhabdaceae</taxon>
        <taxon>Emiliania</taxon>
    </lineage>
</organism>
<dbReference type="Pfam" id="PF04791">
    <property type="entry name" value="LMBR1"/>
    <property type="match status" value="1"/>
</dbReference>